<feature type="domain" description="NodB homology" evidence="3">
    <location>
        <begin position="100"/>
        <end position="275"/>
    </location>
</feature>
<sequence>MKSVILKKMTALVLFFWLVSMPATLAEAANKALILNYHHLDPNPRTSSTISPRLFAEHMKYLKDHGYHVISLQQLKNYLLAPRTKGAGNGHHGNIALPDRAVVITFDDGYASFYEYAYPVLKEYGFPSTMFTIVGKVSNSPNEIPKLTWQQVKELAATGLVDFQSHTYDMHYLVGKKSALIAEHPQKVQKDLHMSRDVLSFHTGRFVDAIAYPFGHYNPSLIHIARQEGFKLGFTLNQGAVQKGMNPMQLPRVAVGDEKFTVAEFEKTLLRYLAQ</sequence>
<proteinExistence type="predicted"/>
<dbReference type="EMBL" id="FQUY01000004">
    <property type="protein sequence ID" value="SHE67566.1"/>
    <property type="molecule type" value="Genomic_DNA"/>
</dbReference>
<evidence type="ECO:0000256" key="1">
    <source>
        <dbReference type="ARBA" id="ARBA00022729"/>
    </source>
</evidence>
<protein>
    <submittedName>
        <fullName evidence="4">Polysaccharide deacetylase</fullName>
    </submittedName>
</protein>
<dbReference type="PROSITE" id="PS51677">
    <property type="entry name" value="NODB"/>
    <property type="match status" value="1"/>
</dbReference>
<evidence type="ECO:0000313" key="5">
    <source>
        <dbReference type="Proteomes" id="UP000184148"/>
    </source>
</evidence>
<dbReference type="SUPFAM" id="SSF88713">
    <property type="entry name" value="Glycoside hydrolase/deacetylase"/>
    <property type="match status" value="1"/>
</dbReference>
<accession>A0A1M4VEZ9</accession>
<dbReference type="Gene3D" id="3.20.20.370">
    <property type="entry name" value="Glycoside hydrolase/deacetylase"/>
    <property type="match status" value="1"/>
</dbReference>
<dbReference type="InterPro" id="IPR051398">
    <property type="entry name" value="Polysacch_Deacetylase"/>
</dbReference>
<reference evidence="5" key="1">
    <citation type="submission" date="2016-11" db="EMBL/GenBank/DDBJ databases">
        <authorList>
            <person name="Varghese N."/>
            <person name="Submissions S."/>
        </authorList>
    </citation>
    <scope>NUCLEOTIDE SEQUENCE [LARGE SCALE GENOMIC DNA]</scope>
    <source>
        <strain evidence="5">DSM 12395</strain>
    </source>
</reference>
<evidence type="ECO:0000259" key="3">
    <source>
        <dbReference type="PROSITE" id="PS51677"/>
    </source>
</evidence>
<dbReference type="PANTHER" id="PTHR34216">
    <property type="match status" value="1"/>
</dbReference>
<dbReference type="InterPro" id="IPR011330">
    <property type="entry name" value="Glyco_hydro/deAcase_b/a-brl"/>
</dbReference>
<keyword evidence="1 2" id="KW-0732">Signal</keyword>
<dbReference type="AlphaFoldDB" id="A0A1M4VEZ9"/>
<keyword evidence="5" id="KW-1185">Reference proteome</keyword>
<dbReference type="PANTHER" id="PTHR34216:SF7">
    <property type="entry name" value="POLY-BETA-1,6-N-ACETYL-D-GLUCOSAMINE N-DEACETYLASE"/>
    <property type="match status" value="1"/>
</dbReference>
<organism evidence="4 5">
    <name type="scientific">Desulforamulus putei DSM 12395</name>
    <dbReference type="NCBI Taxonomy" id="1121429"/>
    <lineage>
        <taxon>Bacteria</taxon>
        <taxon>Bacillati</taxon>
        <taxon>Bacillota</taxon>
        <taxon>Clostridia</taxon>
        <taxon>Eubacteriales</taxon>
        <taxon>Peptococcaceae</taxon>
        <taxon>Desulforamulus</taxon>
    </lineage>
</organism>
<feature type="chain" id="PRO_5039123123" evidence="2">
    <location>
        <begin position="26"/>
        <end position="275"/>
    </location>
</feature>
<dbReference type="Pfam" id="PF01522">
    <property type="entry name" value="Polysacc_deac_1"/>
    <property type="match status" value="1"/>
</dbReference>
<evidence type="ECO:0000313" key="4">
    <source>
        <dbReference type="EMBL" id="SHE67566.1"/>
    </source>
</evidence>
<dbReference type="GO" id="GO:0016810">
    <property type="term" value="F:hydrolase activity, acting on carbon-nitrogen (but not peptide) bonds"/>
    <property type="evidence" value="ECO:0007669"/>
    <property type="project" value="InterPro"/>
</dbReference>
<dbReference type="InterPro" id="IPR002509">
    <property type="entry name" value="NODB_dom"/>
</dbReference>
<feature type="signal peptide" evidence="2">
    <location>
        <begin position="1"/>
        <end position="25"/>
    </location>
</feature>
<dbReference type="STRING" id="1121429.SAMN02745133_00908"/>
<dbReference type="OrthoDB" id="9778320at2"/>
<dbReference type="CDD" id="cd10918">
    <property type="entry name" value="CE4_NodB_like_5s_6s"/>
    <property type="match status" value="1"/>
</dbReference>
<dbReference type="RefSeq" id="WP_073236379.1">
    <property type="nucleotide sequence ID" value="NZ_FQUY01000004.1"/>
</dbReference>
<gene>
    <name evidence="4" type="ORF">SAMN02745133_00908</name>
</gene>
<evidence type="ECO:0000256" key="2">
    <source>
        <dbReference type="SAM" id="SignalP"/>
    </source>
</evidence>
<name>A0A1M4VEZ9_9FIRM</name>
<dbReference type="GO" id="GO:0005975">
    <property type="term" value="P:carbohydrate metabolic process"/>
    <property type="evidence" value="ECO:0007669"/>
    <property type="project" value="InterPro"/>
</dbReference>
<dbReference type="Proteomes" id="UP000184148">
    <property type="component" value="Unassembled WGS sequence"/>
</dbReference>